<organism evidence="1 2">
    <name type="scientific">Profundibacter amoris</name>
    <dbReference type="NCBI Taxonomy" id="2171755"/>
    <lineage>
        <taxon>Bacteria</taxon>
        <taxon>Pseudomonadati</taxon>
        <taxon>Pseudomonadota</taxon>
        <taxon>Alphaproteobacteria</taxon>
        <taxon>Rhodobacterales</taxon>
        <taxon>Paracoccaceae</taxon>
        <taxon>Profundibacter</taxon>
    </lineage>
</organism>
<dbReference type="KEGG" id="pamo:BAR1_04450"/>
<accession>A0A347UEH1</accession>
<protein>
    <submittedName>
        <fullName evidence="1">Uncharacterized protein</fullName>
    </submittedName>
</protein>
<dbReference type="EMBL" id="CP032125">
    <property type="protein sequence ID" value="AXX97249.1"/>
    <property type="molecule type" value="Genomic_DNA"/>
</dbReference>
<reference evidence="1 2" key="1">
    <citation type="submission" date="2018-09" db="EMBL/GenBank/DDBJ databases">
        <title>Profundibacter amoris BAR1 gen. nov., sp. nov., a new member of the Roseobacter clade isolated at Lokis Castle Vent Field on the Arctic Mid-Oceanic Ridge.</title>
        <authorList>
            <person name="Le Moine Bauer S."/>
            <person name="Sjoeberg A.G."/>
            <person name="L'Haridon S."/>
            <person name="Stokke R."/>
            <person name="Roalkvam I."/>
            <person name="Steen I.H."/>
            <person name="Dahle H."/>
        </authorList>
    </citation>
    <scope>NUCLEOTIDE SEQUENCE [LARGE SCALE GENOMIC DNA]</scope>
    <source>
        <strain evidence="1 2">BAR1</strain>
    </source>
</reference>
<evidence type="ECO:0000313" key="1">
    <source>
        <dbReference type="EMBL" id="AXX97249.1"/>
    </source>
</evidence>
<name>A0A347UEH1_9RHOB</name>
<proteinExistence type="predicted"/>
<keyword evidence="2" id="KW-1185">Reference proteome</keyword>
<dbReference type="AlphaFoldDB" id="A0A347UEH1"/>
<gene>
    <name evidence="1" type="ORF">BAR1_04450</name>
</gene>
<dbReference type="Proteomes" id="UP000261704">
    <property type="component" value="Chromosome"/>
</dbReference>
<sequence>MTPEDRATLEWAYRVTLGYSAEDEVIVLRDLSIITAFDRAMLDPSSSSQDALIVALAQALKLHLTGVNFGQLRSDLVAAGLREEVANCVHDHMVDVSVEEWDRLRDRIRWYRDDKCDPIAFSTEASGTT</sequence>
<dbReference type="RefSeq" id="WP_118941907.1">
    <property type="nucleotide sequence ID" value="NZ_CP032125.1"/>
</dbReference>
<dbReference type="OrthoDB" id="7856913at2"/>
<evidence type="ECO:0000313" key="2">
    <source>
        <dbReference type="Proteomes" id="UP000261704"/>
    </source>
</evidence>